<evidence type="ECO:0000256" key="1">
    <source>
        <dbReference type="ARBA" id="ARBA00004413"/>
    </source>
</evidence>
<keyword evidence="3" id="KW-1003">Cell membrane</keyword>
<comment type="subunit">
    <text evidence="8">Homodimer. Forms long polymer filaments with other SOKs proteins polymers (e.g. SOK1, SOK2, SOK3 and SOK4) crucial for polar localization and biological activity. Binds to ANGUSTIFOLIA (AN).</text>
</comment>
<dbReference type="GO" id="GO:2000067">
    <property type="term" value="P:regulation of root morphogenesis"/>
    <property type="evidence" value="ECO:0007669"/>
    <property type="project" value="UniProtKB-ARBA"/>
</dbReference>
<dbReference type="GO" id="GO:0051302">
    <property type="term" value="P:regulation of cell division"/>
    <property type="evidence" value="ECO:0007669"/>
    <property type="project" value="UniProtKB-ARBA"/>
</dbReference>
<organism evidence="11 12">
    <name type="scientific">Ficus carica</name>
    <name type="common">Common fig</name>
    <dbReference type="NCBI Taxonomy" id="3494"/>
    <lineage>
        <taxon>Eukaryota</taxon>
        <taxon>Viridiplantae</taxon>
        <taxon>Streptophyta</taxon>
        <taxon>Embryophyta</taxon>
        <taxon>Tracheophyta</taxon>
        <taxon>Spermatophyta</taxon>
        <taxon>Magnoliopsida</taxon>
        <taxon>eudicotyledons</taxon>
        <taxon>Gunneridae</taxon>
        <taxon>Pentapetalae</taxon>
        <taxon>rosids</taxon>
        <taxon>fabids</taxon>
        <taxon>Rosales</taxon>
        <taxon>Moraceae</taxon>
        <taxon>Ficeae</taxon>
        <taxon>Ficus</taxon>
    </lineage>
</organism>
<dbReference type="GO" id="GO:0051258">
    <property type="term" value="P:protein polymerization"/>
    <property type="evidence" value="ECO:0007669"/>
    <property type="project" value="UniProtKB-ARBA"/>
</dbReference>
<evidence type="ECO:0000313" key="11">
    <source>
        <dbReference type="EMBL" id="GMN64127.1"/>
    </source>
</evidence>
<dbReference type="Proteomes" id="UP001187192">
    <property type="component" value="Unassembled WGS sequence"/>
</dbReference>
<dbReference type="Pfam" id="PF06136">
    <property type="entry name" value="SOK"/>
    <property type="match status" value="1"/>
</dbReference>
<comment type="caution">
    <text evidence="11">The sequence shown here is derived from an EMBL/GenBank/DDBJ whole genome shotgun (WGS) entry which is preliminary data.</text>
</comment>
<dbReference type="PIRSF" id="PIRSF031043">
    <property type="entry name" value="UCP031043"/>
    <property type="match status" value="1"/>
</dbReference>
<feature type="domain" description="SOSEKI DIX-like" evidence="10">
    <location>
        <begin position="16"/>
        <end position="103"/>
    </location>
</feature>
<evidence type="ECO:0000256" key="3">
    <source>
        <dbReference type="ARBA" id="ARBA00022475"/>
    </source>
</evidence>
<dbReference type="AlphaFoldDB" id="A0AA88DXT5"/>
<dbReference type="InterPro" id="IPR021182">
    <property type="entry name" value="SOK_magnoliopsida"/>
</dbReference>
<sequence length="375" mass="42496">MEGKGGGGGGEVRRLHIIYFLSHMGCVEHPHLIRVHHFTRTGVYLRDVKRWLGDLRGKDMPEAYAWSYKRRYKTGYVWQDLVDDDLITPLSDNEYVLKGSQIISTPNDEKRDSHSYSCEKKKGANSTHKELPSKVKTDQIAEDKVQQETITPFSFKESQKKFFLDSKIDLPSKIFSEINEESSSFGSGRSSLTDDFDSVKFEATKNLAPTTLNNNTNNKNNNISTPSYSKKSKNKNAKITSDHVEEMGSSSRVSSSSRKSPMPAKRKSFSGVGGASNVLRNIITCGAVDTNDKVLVMLNRNGGQNSSIGKNKVARDEVFRTSWDDHKEEKQQQQRHSTSRRSYDERKGQKNQQTEFTKQRPTPPAYRPVWEPNCS</sequence>
<dbReference type="GO" id="GO:0090708">
    <property type="term" value="P:specification of plant organ axis polarity"/>
    <property type="evidence" value="ECO:0007669"/>
    <property type="project" value="UniProtKB-ARBA"/>
</dbReference>
<comment type="similarity">
    <text evidence="7">Belongs to the SOSEKI family.</text>
</comment>
<dbReference type="GO" id="GO:0005886">
    <property type="term" value="C:plasma membrane"/>
    <property type="evidence" value="ECO:0007669"/>
    <property type="project" value="UniProtKB-SubCell"/>
</dbReference>
<evidence type="ECO:0000256" key="7">
    <source>
        <dbReference type="ARBA" id="ARBA00024211"/>
    </source>
</evidence>
<comment type="subcellular location">
    <subcellularLocation>
        <location evidence="1">Cell membrane</location>
        <topology evidence="1">Peripheral membrane protein</topology>
        <orientation evidence="1">Cytoplasmic side</orientation>
    </subcellularLocation>
</comment>
<keyword evidence="2" id="KW-0217">Developmental protein</keyword>
<evidence type="ECO:0000256" key="5">
    <source>
        <dbReference type="ARBA" id="ARBA00023136"/>
    </source>
</evidence>
<protein>
    <recommendedName>
        <fullName evidence="10">SOSEKI DIX-like domain-containing protein</fullName>
    </recommendedName>
</protein>
<proteinExistence type="inferred from homology"/>
<dbReference type="PANTHER" id="PTHR31083:SF5">
    <property type="entry name" value="PROTEIN SOSEKI 1"/>
    <property type="match status" value="1"/>
</dbReference>
<evidence type="ECO:0000256" key="6">
    <source>
        <dbReference type="ARBA" id="ARBA00023306"/>
    </source>
</evidence>
<evidence type="ECO:0000256" key="8">
    <source>
        <dbReference type="ARBA" id="ARBA00046534"/>
    </source>
</evidence>
<dbReference type="PANTHER" id="PTHR31083">
    <property type="entry name" value="UPSTREAM OF FLC PROTEIN (DUF966)"/>
    <property type="match status" value="1"/>
</dbReference>
<keyword evidence="5" id="KW-0472">Membrane</keyword>
<keyword evidence="4" id="KW-0132">Cell division</keyword>
<evidence type="ECO:0000256" key="4">
    <source>
        <dbReference type="ARBA" id="ARBA00022618"/>
    </source>
</evidence>
<evidence type="ECO:0000256" key="2">
    <source>
        <dbReference type="ARBA" id="ARBA00022473"/>
    </source>
</evidence>
<keyword evidence="12" id="KW-1185">Reference proteome</keyword>
<feature type="region of interest" description="Disordered" evidence="9">
    <location>
        <begin position="207"/>
        <end position="273"/>
    </location>
</feature>
<dbReference type="InterPro" id="IPR048351">
    <property type="entry name" value="SOK_DIX"/>
</dbReference>
<name>A0AA88DXT5_FICCA</name>
<feature type="compositionally biased region" description="Low complexity" evidence="9">
    <location>
        <begin position="249"/>
        <end position="263"/>
    </location>
</feature>
<keyword evidence="6" id="KW-0131">Cell cycle</keyword>
<dbReference type="InterPro" id="IPR010369">
    <property type="entry name" value="SOK"/>
</dbReference>
<feature type="compositionally biased region" description="Low complexity" evidence="9">
    <location>
        <begin position="207"/>
        <end position="229"/>
    </location>
</feature>
<feature type="compositionally biased region" description="Basic and acidic residues" evidence="9">
    <location>
        <begin position="322"/>
        <end position="332"/>
    </location>
</feature>
<accession>A0AA88DXT5</accession>
<dbReference type="GO" id="GO:0051301">
    <property type="term" value="P:cell division"/>
    <property type="evidence" value="ECO:0007669"/>
    <property type="project" value="UniProtKB-KW"/>
</dbReference>
<evidence type="ECO:0000313" key="12">
    <source>
        <dbReference type="Proteomes" id="UP001187192"/>
    </source>
</evidence>
<evidence type="ECO:0000256" key="9">
    <source>
        <dbReference type="SAM" id="MobiDB-lite"/>
    </source>
</evidence>
<dbReference type="EMBL" id="BTGU01000169">
    <property type="protein sequence ID" value="GMN64127.1"/>
    <property type="molecule type" value="Genomic_DNA"/>
</dbReference>
<evidence type="ECO:0000259" key="10">
    <source>
        <dbReference type="Pfam" id="PF06136"/>
    </source>
</evidence>
<gene>
    <name evidence="11" type="ORF">TIFTF001_033205</name>
</gene>
<reference evidence="11" key="1">
    <citation type="submission" date="2023-07" db="EMBL/GenBank/DDBJ databases">
        <title>draft genome sequence of fig (Ficus carica).</title>
        <authorList>
            <person name="Takahashi T."/>
            <person name="Nishimura K."/>
        </authorList>
    </citation>
    <scope>NUCLEOTIDE SEQUENCE</scope>
</reference>
<feature type="region of interest" description="Disordered" evidence="9">
    <location>
        <begin position="322"/>
        <end position="375"/>
    </location>
</feature>
<feature type="compositionally biased region" description="Polar residues" evidence="9">
    <location>
        <begin position="350"/>
        <end position="360"/>
    </location>
</feature>
<feature type="compositionally biased region" description="Basic and acidic residues" evidence="9">
    <location>
        <begin position="107"/>
        <end position="132"/>
    </location>
</feature>
<feature type="region of interest" description="Disordered" evidence="9">
    <location>
        <begin position="106"/>
        <end position="132"/>
    </location>
</feature>